<evidence type="ECO:0000259" key="7">
    <source>
        <dbReference type="PROSITE" id="PS50968"/>
    </source>
</evidence>
<evidence type="ECO:0000256" key="4">
    <source>
        <dbReference type="ARBA" id="ARBA00022840"/>
    </source>
</evidence>
<feature type="domain" description="Biotin carboxylation" evidence="9">
    <location>
        <begin position="36"/>
        <end position="504"/>
    </location>
</feature>
<dbReference type="SMART" id="SM00878">
    <property type="entry name" value="Biotin_carb_C"/>
    <property type="match status" value="1"/>
</dbReference>
<dbReference type="InterPro" id="IPR016185">
    <property type="entry name" value="PreATP-grasp_dom_sf"/>
</dbReference>
<dbReference type="Pfam" id="PF00289">
    <property type="entry name" value="Biotin_carb_N"/>
    <property type="match status" value="1"/>
</dbReference>
<dbReference type="Pfam" id="PF02785">
    <property type="entry name" value="Biotin_carb_C"/>
    <property type="match status" value="1"/>
</dbReference>
<evidence type="ECO:0008006" key="12">
    <source>
        <dbReference type="Google" id="ProtNLM"/>
    </source>
</evidence>
<evidence type="ECO:0000313" key="10">
    <source>
        <dbReference type="EnsemblMetazoa" id="SMAR006754-PA"/>
    </source>
</evidence>
<keyword evidence="11" id="KW-1185">Reference proteome</keyword>
<dbReference type="SUPFAM" id="SSF56059">
    <property type="entry name" value="Glutathione synthetase ATP-binding domain-like"/>
    <property type="match status" value="1"/>
</dbReference>
<dbReference type="InterPro" id="IPR011054">
    <property type="entry name" value="Rudment_hybrid_motif"/>
</dbReference>
<dbReference type="Pfam" id="PF02786">
    <property type="entry name" value="CPSase_L_D2"/>
    <property type="match status" value="1"/>
</dbReference>
<dbReference type="GO" id="GO:0046872">
    <property type="term" value="F:metal ion binding"/>
    <property type="evidence" value="ECO:0007669"/>
    <property type="project" value="InterPro"/>
</dbReference>
<reference evidence="10" key="2">
    <citation type="submission" date="2015-02" db="UniProtKB">
        <authorList>
            <consortium name="EnsemblMetazoa"/>
        </authorList>
    </citation>
    <scope>IDENTIFICATION</scope>
</reference>
<keyword evidence="5" id="KW-0092">Biotin</keyword>
<evidence type="ECO:0000256" key="2">
    <source>
        <dbReference type="ARBA" id="ARBA00022598"/>
    </source>
</evidence>
<dbReference type="EMBL" id="JH431723">
    <property type="status" value="NOT_ANNOTATED_CDS"/>
    <property type="molecule type" value="Genomic_DNA"/>
</dbReference>
<dbReference type="CDD" id="cd06850">
    <property type="entry name" value="biotinyl_domain"/>
    <property type="match status" value="1"/>
</dbReference>
<feature type="domain" description="ATP-grasp" evidence="8">
    <location>
        <begin position="155"/>
        <end position="352"/>
    </location>
</feature>
<evidence type="ECO:0000256" key="1">
    <source>
        <dbReference type="ARBA" id="ARBA00001953"/>
    </source>
</evidence>
<keyword evidence="4 6" id="KW-0067">ATP-binding</keyword>
<dbReference type="GO" id="GO:0005524">
    <property type="term" value="F:ATP binding"/>
    <property type="evidence" value="ECO:0007669"/>
    <property type="project" value="UniProtKB-UniRule"/>
</dbReference>
<dbReference type="SUPFAM" id="SSF52440">
    <property type="entry name" value="PreATP-grasp domain"/>
    <property type="match status" value="1"/>
</dbReference>
<keyword evidence="2" id="KW-0436">Ligase</keyword>
<dbReference type="OMA" id="FINKPKH"/>
<dbReference type="EnsemblMetazoa" id="SMAR006754-RA">
    <property type="protein sequence ID" value="SMAR006754-PA"/>
    <property type="gene ID" value="SMAR006754"/>
</dbReference>
<dbReference type="PROSITE" id="PS50975">
    <property type="entry name" value="ATP_GRASP"/>
    <property type="match status" value="1"/>
</dbReference>
<dbReference type="Pfam" id="PF00364">
    <property type="entry name" value="Biotin_lipoyl"/>
    <property type="match status" value="1"/>
</dbReference>
<dbReference type="Gene3D" id="3.30.700.40">
    <property type="match status" value="1"/>
</dbReference>
<dbReference type="PANTHER" id="PTHR18866">
    <property type="entry name" value="CARBOXYLASE:PYRUVATE/ACETYL-COA/PROPIONYL-COA CARBOXYLASE"/>
    <property type="match status" value="1"/>
</dbReference>
<dbReference type="InterPro" id="IPR011053">
    <property type="entry name" value="Single_hybrid_motif"/>
</dbReference>
<dbReference type="PROSITE" id="PS50979">
    <property type="entry name" value="BC"/>
    <property type="match status" value="1"/>
</dbReference>
<accession>T1IZR9</accession>
<evidence type="ECO:0000256" key="5">
    <source>
        <dbReference type="ARBA" id="ARBA00023267"/>
    </source>
</evidence>
<dbReference type="InterPro" id="IPR005482">
    <property type="entry name" value="Biotin_COase_C"/>
</dbReference>
<dbReference type="SUPFAM" id="SSF51230">
    <property type="entry name" value="Single hybrid motif"/>
    <property type="match status" value="1"/>
</dbReference>
<evidence type="ECO:0000256" key="3">
    <source>
        <dbReference type="ARBA" id="ARBA00022741"/>
    </source>
</evidence>
<dbReference type="InterPro" id="IPR011764">
    <property type="entry name" value="Biotin_carboxylation_dom"/>
</dbReference>
<keyword evidence="3 6" id="KW-0547">Nucleotide-binding</keyword>
<dbReference type="PROSITE" id="PS50968">
    <property type="entry name" value="BIOTINYL_LIPOYL"/>
    <property type="match status" value="1"/>
</dbReference>
<protein>
    <recommendedName>
        <fullName evidence="12">Methylcrotonoyl-CoA carboxylase subunit alpha, mitochondrial</fullName>
    </recommendedName>
</protein>
<dbReference type="InterPro" id="IPR005479">
    <property type="entry name" value="CPAse_ATP-bd"/>
</dbReference>
<dbReference type="PROSITE" id="PS00188">
    <property type="entry name" value="BIOTIN"/>
    <property type="match status" value="1"/>
</dbReference>
<proteinExistence type="predicted"/>
<feature type="domain" description="Lipoyl-binding" evidence="7">
    <location>
        <begin position="646"/>
        <end position="723"/>
    </location>
</feature>
<dbReference type="GO" id="GO:0005739">
    <property type="term" value="C:mitochondrion"/>
    <property type="evidence" value="ECO:0007669"/>
    <property type="project" value="TreeGrafter"/>
</dbReference>
<dbReference type="SUPFAM" id="SSF51246">
    <property type="entry name" value="Rudiment single hybrid motif"/>
    <property type="match status" value="1"/>
</dbReference>
<dbReference type="FunFam" id="3.40.50.20:FF:000010">
    <property type="entry name" value="Propionyl-CoA carboxylase subunit alpha"/>
    <property type="match status" value="1"/>
</dbReference>
<dbReference type="FunFam" id="3.30.1490.20:FF:000003">
    <property type="entry name" value="acetyl-CoA carboxylase isoform X1"/>
    <property type="match status" value="1"/>
</dbReference>
<dbReference type="PhylomeDB" id="T1IZR9"/>
<dbReference type="InterPro" id="IPR011761">
    <property type="entry name" value="ATP-grasp"/>
</dbReference>
<sequence length="731" mass="81498">MAQWKISRINWLKTLRHLNSRFISNATQEKLINTAPIEKILIANRGEIACRVVKTAKKLGIRTVAVFSEADRHSLHVSEADEAHLIGPAASQQSYLNHEKIIAVAKLTGAQAIHPGYGFLSENTEFAEQCQKSDIIFIGPPVNAIRDMGIKSTSKWIMSNAKVPIIEGYHGEDQSDGCLASEAEKIGYPVMIKAVRGGGGKGMRMAMEKSEFVAQLESARREANKSFGNDDMLIEKFVQTPRHVEVQVFGDQHGNYVYLFERDCSVQRRHQKIIEEAPGPGISEAVRKQLGEAAVRAAKAVNYVGAGTVEFIMDKDNKFYFMEMNTRLQVEHPVTEMITGTDLVEWQIKVFSGFIFMFFGHFIQDRKLYFQVAAGEPLPVTQDQLKLRGHAFEARIYAEEPENNFMPGAGPLLYLTFPEPNKNVRIETGVRQGDDVSVHYDPMIAKLVVWGEDRNSALKRLTAALSDFCVAGLNTNINFLWDLASHPEFLRGNVHTDFIRQHNKELFPNRIVNDVLLCKAALAMLCTEEAESSIKAIESNDPFSPFAGLPGYRINHQPTRTLHFSHNKNDHVVNVKYENSAYRMTIGNQEYSVNGSIIRDEKETIVVCDMNGSINKAKISIHDDVIHIFTKDGSYSLTIPSPKFVSATAKGEAQEGAIAPMPGVIDKILVEEGAIVNTGDPLVVMIAMKMEYIVKAPHHAKVKKVMFDVGDNVSKGQQLVSLKQITKESKA</sequence>
<dbReference type="PANTHER" id="PTHR18866:SF33">
    <property type="entry name" value="METHYLCROTONOYL-COA CARBOXYLASE SUBUNIT ALPHA, MITOCHONDRIAL-RELATED"/>
    <property type="match status" value="1"/>
</dbReference>
<evidence type="ECO:0000259" key="9">
    <source>
        <dbReference type="PROSITE" id="PS50979"/>
    </source>
</evidence>
<evidence type="ECO:0000313" key="11">
    <source>
        <dbReference type="Proteomes" id="UP000014500"/>
    </source>
</evidence>
<evidence type="ECO:0000256" key="6">
    <source>
        <dbReference type="PROSITE-ProRule" id="PRU00409"/>
    </source>
</evidence>
<reference evidence="11" key="1">
    <citation type="submission" date="2011-05" db="EMBL/GenBank/DDBJ databases">
        <authorList>
            <person name="Richards S.R."/>
            <person name="Qu J."/>
            <person name="Jiang H."/>
            <person name="Jhangiani S.N."/>
            <person name="Agravi P."/>
            <person name="Goodspeed R."/>
            <person name="Gross S."/>
            <person name="Mandapat C."/>
            <person name="Jackson L."/>
            <person name="Mathew T."/>
            <person name="Pu L."/>
            <person name="Thornton R."/>
            <person name="Saada N."/>
            <person name="Wilczek-Boney K.B."/>
            <person name="Lee S."/>
            <person name="Kovar C."/>
            <person name="Wu Y."/>
            <person name="Scherer S.E."/>
            <person name="Worley K.C."/>
            <person name="Muzny D.M."/>
            <person name="Gibbs R."/>
        </authorList>
    </citation>
    <scope>NUCLEOTIDE SEQUENCE</scope>
    <source>
        <strain evidence="11">Brora</strain>
    </source>
</reference>
<dbReference type="Gene3D" id="2.40.50.100">
    <property type="match status" value="1"/>
</dbReference>
<evidence type="ECO:0000259" key="8">
    <source>
        <dbReference type="PROSITE" id="PS50975"/>
    </source>
</evidence>
<dbReference type="GO" id="GO:0004485">
    <property type="term" value="F:methylcrotonoyl-CoA carboxylase activity"/>
    <property type="evidence" value="ECO:0007669"/>
    <property type="project" value="TreeGrafter"/>
</dbReference>
<dbReference type="InterPro" id="IPR000089">
    <property type="entry name" value="Biotin_lipoyl"/>
</dbReference>
<dbReference type="Gene3D" id="3.30.470.20">
    <property type="entry name" value="ATP-grasp fold, B domain"/>
    <property type="match status" value="1"/>
</dbReference>
<dbReference type="eggNOG" id="KOG0238">
    <property type="taxonomic scope" value="Eukaryota"/>
</dbReference>
<dbReference type="InterPro" id="IPR050856">
    <property type="entry name" value="Biotin_carboxylase_complex"/>
</dbReference>
<dbReference type="PROSITE" id="PS00867">
    <property type="entry name" value="CPSASE_2"/>
    <property type="match status" value="1"/>
</dbReference>
<dbReference type="AlphaFoldDB" id="T1IZR9"/>
<dbReference type="HOGENOM" id="CLU_000395_3_1_1"/>
<organism evidence="10 11">
    <name type="scientific">Strigamia maritima</name>
    <name type="common">European centipede</name>
    <name type="synonym">Geophilus maritimus</name>
    <dbReference type="NCBI Taxonomy" id="126957"/>
    <lineage>
        <taxon>Eukaryota</taxon>
        <taxon>Metazoa</taxon>
        <taxon>Ecdysozoa</taxon>
        <taxon>Arthropoda</taxon>
        <taxon>Myriapoda</taxon>
        <taxon>Chilopoda</taxon>
        <taxon>Pleurostigmophora</taxon>
        <taxon>Geophilomorpha</taxon>
        <taxon>Linotaeniidae</taxon>
        <taxon>Strigamia</taxon>
    </lineage>
</organism>
<comment type="cofactor">
    <cofactor evidence="1">
        <name>biotin</name>
        <dbReference type="ChEBI" id="CHEBI:57586"/>
    </cofactor>
</comment>
<name>T1IZR9_STRMM</name>
<dbReference type="STRING" id="126957.T1IZR9"/>
<dbReference type="Proteomes" id="UP000014500">
    <property type="component" value="Unassembled WGS sequence"/>
</dbReference>
<dbReference type="InterPro" id="IPR001882">
    <property type="entry name" value="Biotin_BS"/>
</dbReference>
<dbReference type="InterPro" id="IPR005481">
    <property type="entry name" value="BC-like_N"/>
</dbReference>